<protein>
    <submittedName>
        <fullName evidence="1">Uncharacterized protein</fullName>
    </submittedName>
</protein>
<dbReference type="Proteomes" id="UP000238007">
    <property type="component" value="Unassembled WGS sequence"/>
</dbReference>
<sequence length="231" mass="25189">MKNVLLVVGLVIVSFVAYSFYSTSVTQSADGTIPDVDPTDYFISVQATPVSDYVVSLVVTTNIPLPVEVMAGVSAKGQAPTDTFIGVSKRIELTSPEQTIELDGRSESLPSGEYTADVTFYPRWGAENGTEQAKTIEQEIIGAVDVTLSGSGESRDQADQRNVAQKWVMENVSVGTVWNESQFVQRMGQFEKSASTLNLHDAFFFPETDMTIIVSRVNNTIATWRLGEATQ</sequence>
<gene>
    <name evidence="1" type="ORF">CLV80_104176</name>
</gene>
<dbReference type="EMBL" id="PVTP01000004">
    <property type="protein sequence ID" value="PRY78211.1"/>
    <property type="molecule type" value="Genomic_DNA"/>
</dbReference>
<organism evidence="1 2">
    <name type="scientific">Yoonia maritima</name>
    <dbReference type="NCBI Taxonomy" id="1435347"/>
    <lineage>
        <taxon>Bacteria</taxon>
        <taxon>Pseudomonadati</taxon>
        <taxon>Pseudomonadota</taxon>
        <taxon>Alphaproteobacteria</taxon>
        <taxon>Rhodobacterales</taxon>
        <taxon>Paracoccaceae</taxon>
        <taxon>Yoonia</taxon>
    </lineage>
</organism>
<evidence type="ECO:0000313" key="1">
    <source>
        <dbReference type="EMBL" id="PRY78211.1"/>
    </source>
</evidence>
<dbReference type="RefSeq" id="WP_106356519.1">
    <property type="nucleotide sequence ID" value="NZ_PVTP01000004.1"/>
</dbReference>
<dbReference type="AlphaFoldDB" id="A0A2T0W0A8"/>
<name>A0A2T0W0A8_9RHOB</name>
<keyword evidence="2" id="KW-1185">Reference proteome</keyword>
<evidence type="ECO:0000313" key="2">
    <source>
        <dbReference type="Proteomes" id="UP000238007"/>
    </source>
</evidence>
<dbReference type="OrthoDB" id="8478067at2"/>
<accession>A0A2T0W0A8</accession>
<comment type="caution">
    <text evidence="1">The sequence shown here is derived from an EMBL/GenBank/DDBJ whole genome shotgun (WGS) entry which is preliminary data.</text>
</comment>
<reference evidence="1 2" key="1">
    <citation type="submission" date="2018-03" db="EMBL/GenBank/DDBJ databases">
        <title>Genomic Encyclopedia of Archaeal and Bacterial Type Strains, Phase II (KMG-II): from individual species to whole genera.</title>
        <authorList>
            <person name="Goeker M."/>
        </authorList>
    </citation>
    <scope>NUCLEOTIDE SEQUENCE [LARGE SCALE GENOMIC DNA]</scope>
    <source>
        <strain evidence="1 2">DSM 101533</strain>
    </source>
</reference>
<proteinExistence type="predicted"/>